<evidence type="ECO:0000259" key="2">
    <source>
        <dbReference type="Pfam" id="PF03413"/>
    </source>
</evidence>
<keyword evidence="4" id="KW-1185">Reference proteome</keyword>
<evidence type="ECO:0000313" key="4">
    <source>
        <dbReference type="Proteomes" id="UP000077875"/>
    </source>
</evidence>
<reference evidence="3 4" key="1">
    <citation type="submission" date="2016-04" db="EMBL/GenBank/DDBJ databases">
        <title>Complete Genome Sequence of Halotalea alkalilenta IHB B 13600.</title>
        <authorList>
            <person name="Swarnkar M.K."/>
            <person name="Sharma A."/>
            <person name="Kaushal K."/>
            <person name="Soni R."/>
            <person name="Rana S."/>
            <person name="Singh A.K."/>
            <person name="Gulati A."/>
        </authorList>
    </citation>
    <scope>NUCLEOTIDE SEQUENCE [LARGE SCALE GENOMIC DNA]</scope>
    <source>
        <strain evidence="3 4">IHB B 13600</strain>
    </source>
</reference>
<dbReference type="Pfam" id="PF03413">
    <property type="entry name" value="PepSY"/>
    <property type="match status" value="1"/>
</dbReference>
<gene>
    <name evidence="3" type="ORF">A5892_15080</name>
</gene>
<dbReference type="EMBL" id="CP015243">
    <property type="protein sequence ID" value="ANF58627.1"/>
    <property type="molecule type" value="Genomic_DNA"/>
</dbReference>
<name>A0A172YHF3_9GAMM</name>
<feature type="chain" id="PRO_5008004706" evidence="1">
    <location>
        <begin position="23"/>
        <end position="106"/>
    </location>
</feature>
<keyword evidence="1" id="KW-0732">Signal</keyword>
<protein>
    <submittedName>
        <fullName evidence="3">Peptidase</fullName>
    </submittedName>
</protein>
<dbReference type="Proteomes" id="UP000077875">
    <property type="component" value="Chromosome"/>
</dbReference>
<evidence type="ECO:0000313" key="3">
    <source>
        <dbReference type="EMBL" id="ANF58627.1"/>
    </source>
</evidence>
<feature type="signal peptide" evidence="1">
    <location>
        <begin position="1"/>
        <end position="22"/>
    </location>
</feature>
<dbReference type="STRING" id="376489.A5892_15080"/>
<evidence type="ECO:0000256" key="1">
    <source>
        <dbReference type="SAM" id="SignalP"/>
    </source>
</evidence>
<sequence>MSRVLRAGALALVLSLSGAAYADDWQSLHEAVREGRVVPLSELLDWLDRHYVGRVIEVELDREDGRLVYEIEMLGELNQRVEFEFDAESGRLIGIEGVDIEAMRRR</sequence>
<feature type="domain" description="PepSY" evidence="2">
    <location>
        <begin position="48"/>
        <end position="96"/>
    </location>
</feature>
<dbReference type="KEGG" id="haa:A5892_15080"/>
<dbReference type="InterPro" id="IPR025711">
    <property type="entry name" value="PepSY"/>
</dbReference>
<dbReference type="AlphaFoldDB" id="A0A172YHF3"/>
<proteinExistence type="predicted"/>
<dbReference type="RefSeq" id="WP_064123489.1">
    <property type="nucleotide sequence ID" value="NZ_CP015243.1"/>
</dbReference>
<accession>A0A172YHF3</accession>
<dbReference type="Gene3D" id="3.10.450.40">
    <property type="match status" value="1"/>
</dbReference>
<organism evidence="3 4">
    <name type="scientific">Halotalea alkalilenta</name>
    <dbReference type="NCBI Taxonomy" id="376489"/>
    <lineage>
        <taxon>Bacteria</taxon>
        <taxon>Pseudomonadati</taxon>
        <taxon>Pseudomonadota</taxon>
        <taxon>Gammaproteobacteria</taxon>
        <taxon>Oceanospirillales</taxon>
        <taxon>Halomonadaceae</taxon>
        <taxon>Halotalea</taxon>
    </lineage>
</organism>